<feature type="signal peptide" evidence="1">
    <location>
        <begin position="1"/>
        <end position="21"/>
    </location>
</feature>
<comment type="caution">
    <text evidence="2">The sequence shown here is derived from an EMBL/GenBank/DDBJ whole genome shotgun (WGS) entry which is preliminary data.</text>
</comment>
<feature type="chain" id="PRO_5012237331" evidence="1">
    <location>
        <begin position="22"/>
        <end position="195"/>
    </location>
</feature>
<gene>
    <name evidence="2" type="ORF">ECANGB1_2694</name>
</gene>
<evidence type="ECO:0000256" key="1">
    <source>
        <dbReference type="SAM" id="SignalP"/>
    </source>
</evidence>
<evidence type="ECO:0000313" key="3">
    <source>
        <dbReference type="Proteomes" id="UP000192639"/>
    </source>
</evidence>
<organism evidence="2 3">
    <name type="scientific">Enterospora canceri</name>
    <dbReference type="NCBI Taxonomy" id="1081671"/>
    <lineage>
        <taxon>Eukaryota</taxon>
        <taxon>Fungi</taxon>
        <taxon>Fungi incertae sedis</taxon>
        <taxon>Microsporidia</taxon>
        <taxon>Enterocytozoonidae</taxon>
        <taxon>Enterospora</taxon>
    </lineage>
</organism>
<reference evidence="2 3" key="1">
    <citation type="journal article" date="2017" name="Environ. Microbiol.">
        <title>Decay of the glycolytic pathway and adaptation to intranuclear parasitism within Enterocytozoonidae microsporidia.</title>
        <authorList>
            <person name="Wiredu Boakye D."/>
            <person name="Jaroenlak P."/>
            <person name="Prachumwat A."/>
            <person name="Williams T.A."/>
            <person name="Bateman K.S."/>
            <person name="Itsathitphaisarn O."/>
            <person name="Sritunyalucksana K."/>
            <person name="Paszkiewicz K.H."/>
            <person name="Moore K.A."/>
            <person name="Stentiford G.D."/>
            <person name="Williams B.A."/>
        </authorList>
    </citation>
    <scope>NUCLEOTIDE SEQUENCE [LARGE SCALE GENOMIC DNA]</scope>
    <source>
        <strain evidence="2 3">GB1</strain>
    </source>
</reference>
<sequence>MNILFALVLVVGAEYIRVAGSRQYLGHRNGRIVLTGRSGAAHFYRERAGFSDAFYTRIKFMANGAWHVLGGGSRLGAVHYPGGQEDRFKITLNSKNSFELRNSRGGCVSGGRSSVGMGSCYRPMRFVFENRFKVPDLRRSKATRSAMAVSDWIKEEMLSGHYGRRSGMLETYERRVGRMRRYRRPIIAEYYVEII</sequence>
<evidence type="ECO:0000313" key="2">
    <source>
        <dbReference type="EMBL" id="ORD94958.1"/>
    </source>
</evidence>
<dbReference type="Proteomes" id="UP000192639">
    <property type="component" value="Unassembled WGS sequence"/>
</dbReference>
<keyword evidence="1" id="KW-0732">Signal</keyword>
<accession>A0A1Y1SA96</accession>
<keyword evidence="3" id="KW-1185">Reference proteome</keyword>
<proteinExistence type="predicted"/>
<name>A0A1Y1SA96_9MICR</name>
<dbReference type="AlphaFoldDB" id="A0A1Y1SA96"/>
<dbReference type="VEuPathDB" id="MicrosporidiaDB:ECANGB1_2694"/>
<dbReference type="EMBL" id="LWDP01000006">
    <property type="protein sequence ID" value="ORD94958.1"/>
    <property type="molecule type" value="Genomic_DNA"/>
</dbReference>
<protein>
    <submittedName>
        <fullName evidence="2">Uncharacterized protein</fullName>
    </submittedName>
</protein>